<dbReference type="PANTHER" id="PTHR48045:SF21">
    <property type="entry name" value="UDP-GLYCOSYLTRANSFERASE 83A1"/>
    <property type="match status" value="1"/>
</dbReference>
<dbReference type="Gramene" id="ERM99965">
    <property type="protein sequence ID" value="ERM99965"/>
    <property type="gene ID" value="AMTR_s00110p00119620"/>
</dbReference>
<evidence type="ECO:0000313" key="1">
    <source>
        <dbReference type="EMBL" id="ERM99965.1"/>
    </source>
</evidence>
<dbReference type="PANTHER" id="PTHR48045">
    <property type="entry name" value="UDP-GLYCOSYLTRANSFERASE 72B1"/>
    <property type="match status" value="1"/>
</dbReference>
<dbReference type="SUPFAM" id="SSF53756">
    <property type="entry name" value="UDP-Glycosyltransferase/glycogen phosphorylase"/>
    <property type="match status" value="1"/>
</dbReference>
<sequence>MLRDDKISEFLGLLGNRSVIQLAPNTPLIDRSHFPWLCIGDTTEQKAIYRYFCQLINSLDGLEFIYVSFGSFTLFDKRQLHELALALENLGRPFLWVARPDLIDKAGAAYPEGFLDRVGAHGKVALELEGNKDGIFSKEEMRGKVEELLGDQAIRERALKLKEQAIYSVTEGTSRKNLTSFIEAMKRQA</sequence>
<protein>
    <submittedName>
        <fullName evidence="1">Uncharacterized protein</fullName>
    </submittedName>
</protein>
<accession>W1NXF3</accession>
<reference evidence="2" key="1">
    <citation type="journal article" date="2013" name="Science">
        <title>The Amborella genome and the evolution of flowering plants.</title>
        <authorList>
            <consortium name="Amborella Genome Project"/>
        </authorList>
    </citation>
    <scope>NUCLEOTIDE SEQUENCE [LARGE SCALE GENOMIC DNA]</scope>
</reference>
<keyword evidence="2" id="KW-1185">Reference proteome</keyword>
<dbReference type="Proteomes" id="UP000017836">
    <property type="component" value="Unassembled WGS sequence"/>
</dbReference>
<dbReference type="EMBL" id="KI394965">
    <property type="protein sequence ID" value="ERM99965.1"/>
    <property type="molecule type" value="Genomic_DNA"/>
</dbReference>
<organism evidence="1 2">
    <name type="scientific">Amborella trichopoda</name>
    <dbReference type="NCBI Taxonomy" id="13333"/>
    <lineage>
        <taxon>Eukaryota</taxon>
        <taxon>Viridiplantae</taxon>
        <taxon>Streptophyta</taxon>
        <taxon>Embryophyta</taxon>
        <taxon>Tracheophyta</taxon>
        <taxon>Spermatophyta</taxon>
        <taxon>Magnoliopsida</taxon>
        <taxon>Amborellales</taxon>
        <taxon>Amborellaceae</taxon>
        <taxon>Amborella</taxon>
    </lineage>
</organism>
<evidence type="ECO:0000313" key="2">
    <source>
        <dbReference type="Proteomes" id="UP000017836"/>
    </source>
</evidence>
<name>W1NXF3_AMBTC</name>
<dbReference type="Gene3D" id="3.40.50.2000">
    <property type="entry name" value="Glycogen Phosphorylase B"/>
    <property type="match status" value="1"/>
</dbReference>
<dbReference type="AlphaFoldDB" id="W1NXF3"/>
<dbReference type="HOGENOM" id="CLU_001724_1_0_1"/>
<dbReference type="eggNOG" id="KOG1192">
    <property type="taxonomic scope" value="Eukaryota"/>
</dbReference>
<gene>
    <name evidence="1" type="ORF">AMTR_s00110p00119620</name>
</gene>
<proteinExistence type="predicted"/>